<organism evidence="5 6">
    <name type="scientific">Lymnaea stagnalis</name>
    <name type="common">Great pond snail</name>
    <name type="synonym">Helix stagnalis</name>
    <dbReference type="NCBI Taxonomy" id="6523"/>
    <lineage>
        <taxon>Eukaryota</taxon>
        <taxon>Metazoa</taxon>
        <taxon>Spiralia</taxon>
        <taxon>Lophotrochozoa</taxon>
        <taxon>Mollusca</taxon>
        <taxon>Gastropoda</taxon>
        <taxon>Heterobranchia</taxon>
        <taxon>Euthyneura</taxon>
        <taxon>Panpulmonata</taxon>
        <taxon>Hygrophila</taxon>
        <taxon>Lymnaeoidea</taxon>
        <taxon>Lymnaeidae</taxon>
        <taxon>Lymnaea</taxon>
    </lineage>
</organism>
<evidence type="ECO:0000256" key="2">
    <source>
        <dbReference type="ARBA" id="ARBA00022741"/>
    </source>
</evidence>
<dbReference type="Pfam" id="PF04548">
    <property type="entry name" value="AIG1"/>
    <property type="match status" value="1"/>
</dbReference>
<name>A0AAV2IJF0_LYMST</name>
<comment type="caution">
    <text evidence="5">The sequence shown here is derived from an EMBL/GenBank/DDBJ whole genome shotgun (WGS) entry which is preliminary data.</text>
</comment>
<evidence type="ECO:0000259" key="4">
    <source>
        <dbReference type="Pfam" id="PF04548"/>
    </source>
</evidence>
<evidence type="ECO:0000313" key="5">
    <source>
        <dbReference type="EMBL" id="CAL1546308.1"/>
    </source>
</evidence>
<evidence type="ECO:0000256" key="1">
    <source>
        <dbReference type="ARBA" id="ARBA00008535"/>
    </source>
</evidence>
<dbReference type="EMBL" id="CAXITT010000797">
    <property type="protein sequence ID" value="CAL1546308.1"/>
    <property type="molecule type" value="Genomic_DNA"/>
</dbReference>
<gene>
    <name evidence="5" type="ORF">GSLYS_00019685001</name>
</gene>
<reference evidence="5 6" key="1">
    <citation type="submission" date="2024-04" db="EMBL/GenBank/DDBJ databases">
        <authorList>
            <consortium name="Genoscope - CEA"/>
            <person name="William W."/>
        </authorList>
    </citation>
    <scope>NUCLEOTIDE SEQUENCE [LARGE SCALE GENOMIC DNA]</scope>
</reference>
<dbReference type="InterPro" id="IPR045058">
    <property type="entry name" value="GIMA/IAN/Toc"/>
</dbReference>
<accession>A0AAV2IJF0</accession>
<dbReference type="InterPro" id="IPR006703">
    <property type="entry name" value="G_AIG1"/>
</dbReference>
<dbReference type="GO" id="GO:0005525">
    <property type="term" value="F:GTP binding"/>
    <property type="evidence" value="ECO:0007669"/>
    <property type="project" value="UniProtKB-KW"/>
</dbReference>
<dbReference type="InterPro" id="IPR027417">
    <property type="entry name" value="P-loop_NTPase"/>
</dbReference>
<dbReference type="Proteomes" id="UP001497497">
    <property type="component" value="Unassembled WGS sequence"/>
</dbReference>
<dbReference type="AlphaFoldDB" id="A0AAV2IJF0"/>
<feature type="domain" description="AIG1-type G" evidence="4">
    <location>
        <begin position="4"/>
        <end position="106"/>
    </location>
</feature>
<evidence type="ECO:0000313" key="6">
    <source>
        <dbReference type="Proteomes" id="UP001497497"/>
    </source>
</evidence>
<keyword evidence="3" id="KW-0342">GTP-binding</keyword>
<keyword evidence="2" id="KW-0547">Nucleotide-binding</keyword>
<keyword evidence="6" id="KW-1185">Reference proteome</keyword>
<dbReference type="PANTHER" id="PTHR10903">
    <property type="entry name" value="GTPASE, IMAP FAMILY MEMBER-RELATED"/>
    <property type="match status" value="1"/>
</dbReference>
<dbReference type="Gene3D" id="3.40.50.300">
    <property type="entry name" value="P-loop containing nucleotide triphosphate hydrolases"/>
    <property type="match status" value="1"/>
</dbReference>
<dbReference type="PANTHER" id="PTHR10903:SF184">
    <property type="entry name" value="GTP-BINDING PROTEIN A"/>
    <property type="match status" value="1"/>
</dbReference>
<comment type="similarity">
    <text evidence="1">Belongs to the TRAFAC class TrmE-Era-EngA-EngB-Septin-like GTPase superfamily. AIG1/Toc34/Toc159-like paraseptin GTPase family. IAN subfamily.</text>
</comment>
<proteinExistence type="inferred from homology"/>
<evidence type="ECO:0000256" key="3">
    <source>
        <dbReference type="ARBA" id="ARBA00023134"/>
    </source>
</evidence>
<protein>
    <recommendedName>
        <fullName evidence="4">AIG1-type G domain-containing protein</fullName>
    </recommendedName>
</protein>
<sequence>MKYGVRYTKQEKDSVKMIKCIFGENIFVDWGIIVFTYGDNFYTDSQITFDDWCREQTGDIKSLFEEVQYRCVIFDNKSVNIELQNRQRSTLSTLINRVKERNVGRYKIDGSAGALKIIDTYDTFFRSKQRRPSEELIEFEKKIKTDWTVCSLSAPEEYKTSLENEVKEMKKHRCTFI</sequence>